<keyword evidence="1" id="KW-1015">Disulfide bond</keyword>
<dbReference type="InterPro" id="IPR001368">
    <property type="entry name" value="TNFR/NGFR_Cys_rich_reg"/>
</dbReference>
<dbReference type="PROSITE" id="PS50050">
    <property type="entry name" value="TNFR_NGFR_2"/>
    <property type="match status" value="1"/>
</dbReference>
<dbReference type="Pfam" id="PF04031">
    <property type="entry name" value="Las1"/>
    <property type="match status" value="1"/>
</dbReference>
<evidence type="ECO:0000313" key="5">
    <source>
        <dbReference type="EMBL" id="KAA8591188.1"/>
    </source>
</evidence>
<name>A0A5J5D903_9PERO</name>
<dbReference type="PANTHER" id="PTHR15002:SF0">
    <property type="entry name" value="RIBOSOMAL BIOGENESIS PROTEIN LAS1L"/>
    <property type="match status" value="1"/>
</dbReference>
<feature type="disulfide bond" evidence="1">
    <location>
        <begin position="58"/>
        <end position="73"/>
    </location>
</feature>
<dbReference type="EMBL" id="VOFY01000007">
    <property type="protein sequence ID" value="KAA8591188.1"/>
    <property type="molecule type" value="Genomic_DNA"/>
</dbReference>
<dbReference type="SMART" id="SM00208">
    <property type="entry name" value="TNFR"/>
    <property type="match status" value="4"/>
</dbReference>
<feature type="repeat" description="TNFR-Cys" evidence="1">
    <location>
        <begin position="57"/>
        <end position="97"/>
    </location>
</feature>
<keyword evidence="6" id="KW-1185">Reference proteome</keyword>
<protein>
    <recommendedName>
        <fullName evidence="4">TNFR-Cys domain-containing protein</fullName>
    </recommendedName>
</protein>
<feature type="signal peptide" evidence="3">
    <location>
        <begin position="1"/>
        <end position="20"/>
    </location>
</feature>
<feature type="disulfide bond" evidence="1">
    <location>
        <begin position="76"/>
        <end position="89"/>
    </location>
</feature>
<dbReference type="PANTHER" id="PTHR15002">
    <property type="entry name" value="RIBOSOMAL BIOGENESIS PROTEIN LAS1L"/>
    <property type="match status" value="1"/>
</dbReference>
<dbReference type="Pfam" id="PF00020">
    <property type="entry name" value="TNFR_c6"/>
    <property type="match status" value="1"/>
</dbReference>
<dbReference type="SUPFAM" id="SSF57586">
    <property type="entry name" value="TNF receptor-like"/>
    <property type="match status" value="3"/>
</dbReference>
<feature type="disulfide bond" evidence="1">
    <location>
        <begin position="79"/>
        <end position="97"/>
    </location>
</feature>
<dbReference type="CDD" id="cd00185">
    <property type="entry name" value="TNFRSF"/>
    <property type="match status" value="1"/>
</dbReference>
<keyword evidence="3" id="KW-0732">Signal</keyword>
<proteinExistence type="predicted"/>
<dbReference type="GO" id="GO:0004519">
    <property type="term" value="F:endonuclease activity"/>
    <property type="evidence" value="ECO:0007669"/>
    <property type="project" value="InterPro"/>
</dbReference>
<evidence type="ECO:0000256" key="1">
    <source>
        <dbReference type="PROSITE-ProRule" id="PRU00206"/>
    </source>
</evidence>
<feature type="non-terminal residue" evidence="5">
    <location>
        <position position="754"/>
    </location>
</feature>
<dbReference type="Proteomes" id="UP000327493">
    <property type="component" value="Chromosome 7"/>
</dbReference>
<accession>A0A5J5D903</accession>
<dbReference type="AlphaFoldDB" id="A0A5J5D903"/>
<gene>
    <name evidence="5" type="ORF">FQN60_002131</name>
</gene>
<evidence type="ECO:0000256" key="2">
    <source>
        <dbReference type="SAM" id="MobiDB-lite"/>
    </source>
</evidence>
<dbReference type="GO" id="GO:0030687">
    <property type="term" value="C:preribosome, large subunit precursor"/>
    <property type="evidence" value="ECO:0007669"/>
    <property type="project" value="TreeGrafter"/>
</dbReference>
<feature type="chain" id="PRO_5023868826" description="TNFR-Cys domain-containing protein" evidence="3">
    <location>
        <begin position="21"/>
        <end position="754"/>
    </location>
</feature>
<evidence type="ECO:0000259" key="4">
    <source>
        <dbReference type="PROSITE" id="PS50050"/>
    </source>
</evidence>
<feature type="region of interest" description="Disordered" evidence="2">
    <location>
        <begin position="357"/>
        <end position="379"/>
    </location>
</feature>
<evidence type="ECO:0000313" key="6">
    <source>
        <dbReference type="Proteomes" id="UP000327493"/>
    </source>
</evidence>
<comment type="caution">
    <text evidence="5">The sequence shown here is derived from an EMBL/GenBank/DDBJ whole genome shotgun (WGS) entry which is preliminary data.</text>
</comment>
<dbReference type="GO" id="GO:0000460">
    <property type="term" value="P:maturation of 5.8S rRNA"/>
    <property type="evidence" value="ECO:0007669"/>
    <property type="project" value="TreeGrafter"/>
</dbReference>
<dbReference type="InterPro" id="IPR007174">
    <property type="entry name" value="Las1"/>
</dbReference>
<dbReference type="Gene3D" id="2.10.50.10">
    <property type="entry name" value="Tumor Necrosis Factor Receptor, subunit A, domain 2"/>
    <property type="match status" value="3"/>
</dbReference>
<organism evidence="5 6">
    <name type="scientific">Etheostoma spectabile</name>
    <name type="common">orangethroat darter</name>
    <dbReference type="NCBI Taxonomy" id="54343"/>
    <lineage>
        <taxon>Eukaryota</taxon>
        <taxon>Metazoa</taxon>
        <taxon>Chordata</taxon>
        <taxon>Craniata</taxon>
        <taxon>Vertebrata</taxon>
        <taxon>Euteleostomi</taxon>
        <taxon>Actinopterygii</taxon>
        <taxon>Neopterygii</taxon>
        <taxon>Teleostei</taxon>
        <taxon>Neoteleostei</taxon>
        <taxon>Acanthomorphata</taxon>
        <taxon>Eupercaria</taxon>
        <taxon>Perciformes</taxon>
        <taxon>Percoidei</taxon>
        <taxon>Percidae</taxon>
        <taxon>Etheostomatinae</taxon>
        <taxon>Etheostoma</taxon>
    </lineage>
</organism>
<dbReference type="PROSITE" id="PS00652">
    <property type="entry name" value="TNFR_NGFR_1"/>
    <property type="match status" value="1"/>
</dbReference>
<sequence>MHLTLVVLVYLAAVLLPVLGCLSKEYGTRSGLCCPMCSEGTVVRVDCTPLSGTRCSSCVNGTFMNRPNGLRSCIPCIVCDQGLFVKQECTATTDTVCDVLSGHFCKELIDDTGCSVAQKHTRCAPGQRIKEPGNKKTDTVCEQCQPGYFSTDGVNCTNWTICLETQVKVKEGSTRSDVICGSASRQNFCYSRPSAVEMKKKSSEKKRHVVAWTNKAEWDQVLEYLYSKDSALQRYALQRISAWKGRYANSTPVAVDCTADLVRCQVLDRSGQLDGDDLVLLYGAGLVRFVNLITERQQGRTARPLRRLAGNLNIPEWVVDLRHDFTHRKLPSLKWCRKGCKVVLEWLQQEYWSRQLGGGPNEDWESESDGEEEESDLKRQEDELLARQKEMEAYKNARELLISFEKEQYQAFNGLPEDKEKNLWPAPFADMSWLLGEIKQFALQSSNLLVDVLLEDGFLVPTVEQLETLGCDPSDNASPTEPRLAQTFLRFWLPLLKMLNSPAFIHLLLEKLFGELKVLTKEQNHHRAFYLSGWIAEIILCNGNKFEYHFETKGQKKARMKDRVFVNRIQLRWQQLLSACLDAPCICTPHLLQLILDDMEHPLPLETRQRLFQLCSIYTQSSHSECDSSPALTQQPIYTLESLHEKLQRSRRRSAAAAERSESSQEYSWADTHAEKARLLRGSPWQLCSDKVLWKNYPLGKVPGQSDDPSCLMVENYSTMTVFDQPVELESNTTHNVTGAPVRTADGLLWNHSD</sequence>
<evidence type="ECO:0000256" key="3">
    <source>
        <dbReference type="SAM" id="SignalP"/>
    </source>
</evidence>
<dbReference type="GO" id="GO:0090730">
    <property type="term" value="C:Las1 complex"/>
    <property type="evidence" value="ECO:0007669"/>
    <property type="project" value="InterPro"/>
</dbReference>
<dbReference type="GO" id="GO:0000470">
    <property type="term" value="P:maturation of LSU-rRNA"/>
    <property type="evidence" value="ECO:0007669"/>
    <property type="project" value="TreeGrafter"/>
</dbReference>
<dbReference type="CDD" id="cd13405">
    <property type="entry name" value="TNFRSF14_teleost"/>
    <property type="match status" value="1"/>
</dbReference>
<feature type="domain" description="TNFR-Cys" evidence="4">
    <location>
        <begin position="57"/>
        <end position="97"/>
    </location>
</feature>
<feature type="compositionally biased region" description="Acidic residues" evidence="2">
    <location>
        <begin position="362"/>
        <end position="375"/>
    </location>
</feature>
<reference evidence="5 6" key="1">
    <citation type="submission" date="2019-08" db="EMBL/GenBank/DDBJ databases">
        <title>A chromosome-level genome assembly, high-density linkage maps, and genome scans reveal the genomic architecture of hybrid incompatibilities underlying speciation via character displacement in darters (Percidae: Etheostominae).</title>
        <authorList>
            <person name="Moran R.L."/>
            <person name="Catchen J.M."/>
            <person name="Fuller R.C."/>
        </authorList>
    </citation>
    <scope>NUCLEOTIDE SEQUENCE [LARGE SCALE GENOMIC DNA]</scope>
    <source>
        <strain evidence="5">EspeVRDwgs_2016</strain>
        <tissue evidence="5">Muscle</tissue>
    </source>
</reference>